<dbReference type="PANTHER" id="PTHR21485:SF3">
    <property type="entry name" value="N-ACYLNEURAMINATE CYTIDYLYLTRANSFERASE"/>
    <property type="match status" value="1"/>
</dbReference>
<evidence type="ECO:0000256" key="4">
    <source>
        <dbReference type="ARBA" id="ARBA00022723"/>
    </source>
</evidence>
<evidence type="ECO:0000313" key="7">
    <source>
        <dbReference type="EMBL" id="MCA0154218.1"/>
    </source>
</evidence>
<dbReference type="PIRSF" id="PIRSF006118">
    <property type="entry name" value="KDO8-P_Ptase"/>
    <property type="match status" value="1"/>
</dbReference>
<evidence type="ECO:0000256" key="2">
    <source>
        <dbReference type="ARBA" id="ARBA00005893"/>
    </source>
</evidence>
<dbReference type="InterPro" id="IPR023214">
    <property type="entry name" value="HAD_sf"/>
</dbReference>
<dbReference type="PANTHER" id="PTHR21485">
    <property type="entry name" value="HAD SUPERFAMILY MEMBERS CMAS AND KDSC"/>
    <property type="match status" value="1"/>
</dbReference>
<keyword evidence="4" id="KW-0479">Metal-binding</keyword>
<name>A0ABS7Y2R9_9FLAO</name>
<comment type="subunit">
    <text evidence="3">Homotetramer.</text>
</comment>
<sequence length="177" mass="19611">MDNDKSYKEYLQHITTFIFDVDGVLTDGTITVTTEGEMLRKMSIKDGFALKTAVDAGFNVCIISGGSNEGVRKRLRGLGITDIYLGAHNKIEQLDEYLDIYNIKAESVLYMGDDIPDFPVMKLVGLPCCPQDAVPEIKAICNYISHKNGGNGAVRDVIEQVLKVHGKWNGNFDAKYD</sequence>
<comment type="cofactor">
    <cofactor evidence="1">
        <name>Mg(2+)</name>
        <dbReference type="ChEBI" id="CHEBI:18420"/>
    </cofactor>
</comment>
<accession>A0ABS7Y2R9</accession>
<dbReference type="Proteomes" id="UP001198402">
    <property type="component" value="Unassembled WGS sequence"/>
</dbReference>
<dbReference type="SFLD" id="SFLDG01136">
    <property type="entry name" value="C1.6:_Phosphoserine_Phosphatas"/>
    <property type="match status" value="1"/>
</dbReference>
<dbReference type="Pfam" id="PF08282">
    <property type="entry name" value="Hydrolase_3"/>
    <property type="match status" value="1"/>
</dbReference>
<keyword evidence="5 7" id="KW-0378">Hydrolase</keyword>
<dbReference type="NCBIfam" id="TIGR01670">
    <property type="entry name" value="KdsC-phosphatas"/>
    <property type="match status" value="1"/>
</dbReference>
<dbReference type="GO" id="GO:0016787">
    <property type="term" value="F:hydrolase activity"/>
    <property type="evidence" value="ECO:0007669"/>
    <property type="project" value="UniProtKB-KW"/>
</dbReference>
<reference evidence="8" key="1">
    <citation type="submission" date="2023-07" db="EMBL/GenBank/DDBJ databases">
        <authorList>
            <person name="Yue Y."/>
        </authorList>
    </citation>
    <scope>NUCLEOTIDE SEQUENCE [LARGE SCALE GENOMIC DNA]</scope>
    <source>
        <strain evidence="8">2Y89</strain>
    </source>
</reference>
<keyword evidence="6" id="KW-0460">Magnesium</keyword>
<dbReference type="CDD" id="cd01630">
    <property type="entry name" value="HAD_KDO-like"/>
    <property type="match status" value="1"/>
</dbReference>
<dbReference type="InterPro" id="IPR010023">
    <property type="entry name" value="KdsC_fam"/>
</dbReference>
<dbReference type="EMBL" id="JAIUJS010000009">
    <property type="protein sequence ID" value="MCA0154218.1"/>
    <property type="molecule type" value="Genomic_DNA"/>
</dbReference>
<organism evidence="7 8">
    <name type="scientific">Winogradskyella vincentii</name>
    <dbReference type="NCBI Taxonomy" id="2877122"/>
    <lineage>
        <taxon>Bacteria</taxon>
        <taxon>Pseudomonadati</taxon>
        <taxon>Bacteroidota</taxon>
        <taxon>Flavobacteriia</taxon>
        <taxon>Flavobacteriales</taxon>
        <taxon>Flavobacteriaceae</taxon>
        <taxon>Winogradskyella</taxon>
    </lineage>
</organism>
<evidence type="ECO:0000256" key="3">
    <source>
        <dbReference type="ARBA" id="ARBA00011881"/>
    </source>
</evidence>
<comment type="caution">
    <text evidence="7">The sequence shown here is derived from an EMBL/GenBank/DDBJ whole genome shotgun (WGS) entry which is preliminary data.</text>
</comment>
<protein>
    <submittedName>
        <fullName evidence="7">HAD-IIIA family hydrolase</fullName>
    </submittedName>
</protein>
<dbReference type="SFLD" id="SFLDS00003">
    <property type="entry name" value="Haloacid_Dehalogenase"/>
    <property type="match status" value="1"/>
</dbReference>
<dbReference type="SFLD" id="SFLDG01138">
    <property type="entry name" value="C1.6.2:_Deoxy-d-mannose-octulo"/>
    <property type="match status" value="1"/>
</dbReference>
<evidence type="ECO:0000256" key="5">
    <source>
        <dbReference type="ARBA" id="ARBA00022801"/>
    </source>
</evidence>
<evidence type="ECO:0000256" key="1">
    <source>
        <dbReference type="ARBA" id="ARBA00001946"/>
    </source>
</evidence>
<proteinExistence type="inferred from homology"/>
<dbReference type="Gene3D" id="3.40.50.1000">
    <property type="entry name" value="HAD superfamily/HAD-like"/>
    <property type="match status" value="1"/>
</dbReference>
<comment type="similarity">
    <text evidence="2">Belongs to the KdsC family.</text>
</comment>
<evidence type="ECO:0000256" key="6">
    <source>
        <dbReference type="ARBA" id="ARBA00022842"/>
    </source>
</evidence>
<dbReference type="SUPFAM" id="SSF56784">
    <property type="entry name" value="HAD-like"/>
    <property type="match status" value="1"/>
</dbReference>
<dbReference type="InterPro" id="IPR036412">
    <property type="entry name" value="HAD-like_sf"/>
</dbReference>
<dbReference type="RefSeq" id="WP_224479166.1">
    <property type="nucleotide sequence ID" value="NZ_JAIUJS010000009.1"/>
</dbReference>
<dbReference type="InterPro" id="IPR050793">
    <property type="entry name" value="CMP-NeuNAc_synthase"/>
</dbReference>
<gene>
    <name evidence="7" type="ORF">LBV24_13390</name>
</gene>
<evidence type="ECO:0000313" key="8">
    <source>
        <dbReference type="Proteomes" id="UP001198402"/>
    </source>
</evidence>
<keyword evidence="8" id="KW-1185">Reference proteome</keyword>